<name>A0A8H6JW21_9PEZI</name>
<organism evidence="2 3">
    <name type="scientific">Colletotrichum sojae</name>
    <dbReference type="NCBI Taxonomy" id="2175907"/>
    <lineage>
        <taxon>Eukaryota</taxon>
        <taxon>Fungi</taxon>
        <taxon>Dikarya</taxon>
        <taxon>Ascomycota</taxon>
        <taxon>Pezizomycotina</taxon>
        <taxon>Sordariomycetes</taxon>
        <taxon>Hypocreomycetidae</taxon>
        <taxon>Glomerellales</taxon>
        <taxon>Glomerellaceae</taxon>
        <taxon>Colletotrichum</taxon>
        <taxon>Colletotrichum orchidearum species complex</taxon>
    </lineage>
</organism>
<keyword evidence="3" id="KW-1185">Reference proteome</keyword>
<evidence type="ECO:0000256" key="1">
    <source>
        <dbReference type="SAM" id="MobiDB-lite"/>
    </source>
</evidence>
<accession>A0A8H6JW21</accession>
<reference evidence="2 3" key="1">
    <citation type="journal article" date="2020" name="Phytopathology">
        <title>Genome Sequence Resources of Colletotrichum truncatum, C. plurivorum, C. musicola, and C. sojae: Four Species Pathogenic to Soybean (Glycine max).</title>
        <authorList>
            <person name="Rogerio F."/>
            <person name="Boufleur T.R."/>
            <person name="Ciampi-Guillardi M."/>
            <person name="Sukno S.A."/>
            <person name="Thon M.R."/>
            <person name="Massola Junior N.S."/>
            <person name="Baroncelli R."/>
        </authorList>
    </citation>
    <scope>NUCLEOTIDE SEQUENCE [LARGE SCALE GENOMIC DNA]</scope>
    <source>
        <strain evidence="2 3">LFN0009</strain>
    </source>
</reference>
<comment type="caution">
    <text evidence="2">The sequence shown here is derived from an EMBL/GenBank/DDBJ whole genome shotgun (WGS) entry which is preliminary data.</text>
</comment>
<gene>
    <name evidence="2" type="ORF">CSOJ01_00928</name>
</gene>
<dbReference type="Proteomes" id="UP000652219">
    <property type="component" value="Unassembled WGS sequence"/>
</dbReference>
<dbReference type="EMBL" id="WIGN01000006">
    <property type="protein sequence ID" value="KAF6820225.1"/>
    <property type="molecule type" value="Genomic_DNA"/>
</dbReference>
<feature type="region of interest" description="Disordered" evidence="1">
    <location>
        <begin position="1"/>
        <end position="29"/>
    </location>
</feature>
<evidence type="ECO:0000313" key="3">
    <source>
        <dbReference type="Proteomes" id="UP000652219"/>
    </source>
</evidence>
<protein>
    <submittedName>
        <fullName evidence="2">Uncharacterized protein</fullName>
    </submittedName>
</protein>
<dbReference type="PANTHER" id="PTHR46411:SF3">
    <property type="entry name" value="AAA+ ATPASE DOMAIN-CONTAINING PROTEIN"/>
    <property type="match status" value="1"/>
</dbReference>
<feature type="compositionally biased region" description="Polar residues" evidence="1">
    <location>
        <begin position="8"/>
        <end position="18"/>
    </location>
</feature>
<proteinExistence type="predicted"/>
<sequence length="391" mass="42579">MPLVCSLGQPSQAKTIPPQTLPPSRPDATLKEGEECAVQTLYEGRARCTCCTNWVEEYPRDLRAAVEQKPEVKKKALVARMRKNHDGGEGGRPLVLDSVVVHSASLKETLAEVFQGYDGITPSSRRSSSARPSAPSTTAGSPSSISRSGRGARTWPPLLWTLFEPGGHRAGPQRVVSFIPSRSTRRDPEHRLSHSRIVVDAEMYLRATGDASKEVEPLQTLVTPKITVTDKVHGGGPLGKYKPQLGGTDPLGQMRDEDGAVRKHIKTEKLLADKTKESAPAPDDEQALLCHNHVRGYCLKSKSWAEFEKLILSFVDGQARSRTSTGGGEGKEHIWRHFVAASSGPDHELHDGDFQRLSLLPMNRREIKNVVKVAALLAFPGADYAGPGAEV</sequence>
<evidence type="ECO:0000313" key="2">
    <source>
        <dbReference type="EMBL" id="KAF6820225.1"/>
    </source>
</evidence>
<dbReference type="AlphaFoldDB" id="A0A8H6JW21"/>
<feature type="compositionally biased region" description="Low complexity" evidence="1">
    <location>
        <begin position="119"/>
        <end position="152"/>
    </location>
</feature>
<dbReference type="PANTHER" id="PTHR46411">
    <property type="entry name" value="FAMILY ATPASE, PUTATIVE-RELATED"/>
    <property type="match status" value="1"/>
</dbReference>
<feature type="region of interest" description="Disordered" evidence="1">
    <location>
        <begin position="118"/>
        <end position="152"/>
    </location>
</feature>